<keyword evidence="1" id="KW-0805">Transcription regulation</keyword>
<dbReference type="PANTHER" id="PTHR30136">
    <property type="entry name" value="HELIX-TURN-HELIX TRANSCRIPTIONAL REGULATOR, ICLR FAMILY"/>
    <property type="match status" value="1"/>
</dbReference>
<dbReference type="PANTHER" id="PTHR30136:SF39">
    <property type="entry name" value="TRANSCRIPTIONAL REGULATORY PROTEIN"/>
    <property type="match status" value="1"/>
</dbReference>
<keyword evidence="7" id="KW-1185">Reference proteome</keyword>
<evidence type="ECO:0000313" key="7">
    <source>
        <dbReference type="Proteomes" id="UP000607796"/>
    </source>
</evidence>
<dbReference type="InterPro" id="IPR036390">
    <property type="entry name" value="WH_DNA-bd_sf"/>
</dbReference>
<feature type="domain" description="HTH iclR-type" evidence="4">
    <location>
        <begin position="1"/>
        <end position="60"/>
    </location>
</feature>
<evidence type="ECO:0000259" key="4">
    <source>
        <dbReference type="PROSITE" id="PS51077"/>
    </source>
</evidence>
<dbReference type="PROSITE" id="PS51078">
    <property type="entry name" value="ICLR_ED"/>
    <property type="match status" value="1"/>
</dbReference>
<dbReference type="InterPro" id="IPR014757">
    <property type="entry name" value="Tscrpt_reg_IclR_C"/>
</dbReference>
<feature type="domain" description="IclR-ED" evidence="5">
    <location>
        <begin position="61"/>
        <end position="245"/>
    </location>
</feature>
<dbReference type="InterPro" id="IPR036388">
    <property type="entry name" value="WH-like_DNA-bd_sf"/>
</dbReference>
<evidence type="ECO:0000256" key="2">
    <source>
        <dbReference type="ARBA" id="ARBA00023125"/>
    </source>
</evidence>
<accession>A0ABR9X5H7</accession>
<dbReference type="Pfam" id="PF01614">
    <property type="entry name" value="IclR_C"/>
    <property type="match status" value="1"/>
</dbReference>
<dbReference type="PROSITE" id="PS51077">
    <property type="entry name" value="HTH_ICLR"/>
    <property type="match status" value="1"/>
</dbReference>
<dbReference type="Proteomes" id="UP000607796">
    <property type="component" value="Unassembled WGS sequence"/>
</dbReference>
<dbReference type="Gene3D" id="1.10.10.10">
    <property type="entry name" value="Winged helix-like DNA-binding domain superfamily/Winged helix DNA-binding domain"/>
    <property type="match status" value="1"/>
</dbReference>
<dbReference type="InterPro" id="IPR029016">
    <property type="entry name" value="GAF-like_dom_sf"/>
</dbReference>
<evidence type="ECO:0000256" key="3">
    <source>
        <dbReference type="ARBA" id="ARBA00023163"/>
    </source>
</evidence>
<dbReference type="Gene3D" id="3.30.450.40">
    <property type="match status" value="1"/>
</dbReference>
<proteinExistence type="predicted"/>
<comment type="caution">
    <text evidence="6">The sequence shown here is derived from an EMBL/GenBank/DDBJ whole genome shotgun (WGS) entry which is preliminary data.</text>
</comment>
<reference evidence="6 7" key="1">
    <citation type="journal article" date="2021" name="Int. J. Syst. Evol. Microbiol.">
        <title>Salipiger mangrovisoli sp. nov., isolated from mangrove soil and the proposal for the reclassification of Paraphaeobacter pallidus as Salipiger pallidus comb. nov.</title>
        <authorList>
            <person name="Du J."/>
            <person name="Liu Y."/>
            <person name="Pei T."/>
            <person name="Deng M.R."/>
            <person name="Zhu H."/>
        </authorList>
    </citation>
    <scope>NUCLEOTIDE SEQUENCE [LARGE SCALE GENOMIC DNA]</scope>
    <source>
        <strain evidence="6 7">6D45A</strain>
    </source>
</reference>
<evidence type="ECO:0000259" key="5">
    <source>
        <dbReference type="PROSITE" id="PS51078"/>
    </source>
</evidence>
<dbReference type="InterPro" id="IPR005471">
    <property type="entry name" value="Tscrpt_reg_IclR_N"/>
</dbReference>
<dbReference type="InterPro" id="IPR050707">
    <property type="entry name" value="HTH_MetabolicPath_Reg"/>
</dbReference>
<name>A0ABR9X5H7_9RHOB</name>
<organism evidence="6 7">
    <name type="scientific">Salipiger mangrovisoli</name>
    <dbReference type="NCBI Taxonomy" id="2865933"/>
    <lineage>
        <taxon>Bacteria</taxon>
        <taxon>Pseudomonadati</taxon>
        <taxon>Pseudomonadota</taxon>
        <taxon>Alphaproteobacteria</taxon>
        <taxon>Rhodobacterales</taxon>
        <taxon>Roseobacteraceae</taxon>
        <taxon>Salipiger</taxon>
    </lineage>
</organism>
<gene>
    <name evidence="6" type="ORF">IQ782_18105</name>
</gene>
<dbReference type="SUPFAM" id="SSF46785">
    <property type="entry name" value="Winged helix' DNA-binding domain"/>
    <property type="match status" value="1"/>
</dbReference>
<keyword evidence="2" id="KW-0238">DNA-binding</keyword>
<keyword evidence="3" id="KW-0804">Transcription</keyword>
<dbReference type="SUPFAM" id="SSF55781">
    <property type="entry name" value="GAF domain-like"/>
    <property type="match status" value="1"/>
</dbReference>
<dbReference type="EMBL" id="JADFFK010000014">
    <property type="protein sequence ID" value="MBE9638774.1"/>
    <property type="molecule type" value="Genomic_DNA"/>
</dbReference>
<sequence length="249" mass="26368">MDRALGLLSLVASGGGAQVSMTELVAATGLSRPTVRRLMLALMRAGLVEQEAGSGYALGPEAQVLGVMAARRFDLVGAAQDSLIALSRESEDSSFVSLRRGSYSVCLHREEGAFPIRNLILQAGDRHPLGLGAGSMAILASLPEAEAAEILADTRPEVERSYPNFTQAWLGEELARARARGWSLNPGVRMASSWAIGVAVFDPAGVVVGSLSIAALDSRMGEDRQPEIVAMLKRESAAVTRRLAAQRKT</sequence>
<evidence type="ECO:0000256" key="1">
    <source>
        <dbReference type="ARBA" id="ARBA00023015"/>
    </source>
</evidence>
<protein>
    <submittedName>
        <fullName evidence="6">IclR family transcriptional regulator</fullName>
    </submittedName>
</protein>
<dbReference type="Pfam" id="PF09339">
    <property type="entry name" value="HTH_IclR"/>
    <property type="match status" value="1"/>
</dbReference>
<dbReference type="SMART" id="SM00346">
    <property type="entry name" value="HTH_ICLR"/>
    <property type="match status" value="1"/>
</dbReference>
<evidence type="ECO:0000313" key="6">
    <source>
        <dbReference type="EMBL" id="MBE9638774.1"/>
    </source>
</evidence>